<feature type="compositionally biased region" description="Basic and acidic residues" evidence="4">
    <location>
        <begin position="267"/>
        <end position="276"/>
    </location>
</feature>
<dbReference type="EMBL" id="GBHO01011960">
    <property type="protein sequence ID" value="JAG31644.1"/>
    <property type="molecule type" value="Transcribed_RNA"/>
</dbReference>
<evidence type="ECO:0000259" key="5">
    <source>
        <dbReference type="Pfam" id="PF11718"/>
    </source>
</evidence>
<dbReference type="EMBL" id="GDHC01012876">
    <property type="protein sequence ID" value="JAQ05753.1"/>
    <property type="molecule type" value="Transcribed_RNA"/>
</dbReference>
<keyword evidence="2" id="KW-0507">mRNA processing</keyword>
<keyword evidence="3" id="KW-0539">Nucleus</keyword>
<proteinExistence type="predicted"/>
<evidence type="ECO:0000256" key="3">
    <source>
        <dbReference type="ARBA" id="ARBA00023242"/>
    </source>
</evidence>
<organism evidence="6">
    <name type="scientific">Lygus hesperus</name>
    <name type="common">Western plant bug</name>
    <dbReference type="NCBI Taxonomy" id="30085"/>
    <lineage>
        <taxon>Eukaryota</taxon>
        <taxon>Metazoa</taxon>
        <taxon>Ecdysozoa</taxon>
        <taxon>Arthropoda</taxon>
        <taxon>Hexapoda</taxon>
        <taxon>Insecta</taxon>
        <taxon>Pterygota</taxon>
        <taxon>Neoptera</taxon>
        <taxon>Paraneoptera</taxon>
        <taxon>Hemiptera</taxon>
        <taxon>Heteroptera</taxon>
        <taxon>Panheteroptera</taxon>
        <taxon>Cimicomorpha</taxon>
        <taxon>Miridae</taxon>
        <taxon>Mirini</taxon>
        <taxon>Lygus</taxon>
    </lineage>
</organism>
<accession>A0A0A9YHK9</accession>
<name>A0A0A9YHK9_LYGHE</name>
<feature type="compositionally biased region" description="Polar residues" evidence="4">
    <location>
        <begin position="246"/>
        <end position="258"/>
    </location>
</feature>
<dbReference type="AlphaFoldDB" id="A0A0A9YHK9"/>
<evidence type="ECO:0000256" key="2">
    <source>
        <dbReference type="ARBA" id="ARBA00022664"/>
    </source>
</evidence>
<sequence>MVADSVVAILMAAEANPHLAKDIEQSIQKECGDTVDDGSTPIAWNEDQLQEMVWLLRQQFGGEFAIKSPTDQGVGPTIHFTMPFHRGTIDTSTLRVRVLDSNEESSHGDSDKLLLELRIEQLLERYYSNIFPIRKIPINSRSSLEGGDTVANLLKRYSRREGFTTSSSTTHGAGSANLLSTGASMAPNTLQAPLSGAMTGSKFFTETADSDVEDGAHAVSTETVAADAAMSDEIHHRTNAEMETELYSQEPETISGGMSSDDEEERLEALDALRDD</sequence>
<reference evidence="7" key="3">
    <citation type="journal article" date="2016" name="Gigascience">
        <title>De novo construction of an expanded transcriptome assembly for the western tarnished plant bug, Lygus hesperus.</title>
        <authorList>
            <person name="Tassone E.E."/>
            <person name="Geib S.M."/>
            <person name="Hall B."/>
            <person name="Fabrick J.A."/>
            <person name="Brent C.S."/>
            <person name="Hull J.J."/>
        </authorList>
    </citation>
    <scope>NUCLEOTIDE SEQUENCE</scope>
</reference>
<dbReference type="Pfam" id="PF11718">
    <property type="entry name" value="CPSF73-100_C"/>
    <property type="match status" value="1"/>
</dbReference>
<dbReference type="GO" id="GO:0006397">
    <property type="term" value="P:mRNA processing"/>
    <property type="evidence" value="ECO:0007669"/>
    <property type="project" value="UniProtKB-KW"/>
</dbReference>
<evidence type="ECO:0000313" key="7">
    <source>
        <dbReference type="EMBL" id="JAQ05753.1"/>
    </source>
</evidence>
<feature type="region of interest" description="Disordered" evidence="4">
    <location>
        <begin position="239"/>
        <end position="276"/>
    </location>
</feature>
<comment type="subcellular location">
    <subcellularLocation>
        <location evidence="1">Nucleus</location>
    </subcellularLocation>
</comment>
<reference evidence="6" key="2">
    <citation type="submission" date="2014-07" db="EMBL/GenBank/DDBJ databases">
        <authorList>
            <person name="Hull J."/>
        </authorList>
    </citation>
    <scope>NUCLEOTIDE SEQUENCE</scope>
</reference>
<dbReference type="InterPro" id="IPR021718">
    <property type="entry name" value="CPSF73-100_C"/>
</dbReference>
<evidence type="ECO:0000256" key="1">
    <source>
        <dbReference type="ARBA" id="ARBA00004123"/>
    </source>
</evidence>
<protein>
    <submittedName>
        <fullName evidence="6">Glyceraldehyde-3-phosphate dehydrogenase</fullName>
    </submittedName>
</protein>
<reference evidence="6" key="1">
    <citation type="journal article" date="2014" name="PLoS ONE">
        <title>Transcriptome-Based Identification of ABC Transporters in the Western Tarnished Plant Bug Lygus hesperus.</title>
        <authorList>
            <person name="Hull J.J."/>
            <person name="Chaney K."/>
            <person name="Geib S.M."/>
            <person name="Fabrick J.A."/>
            <person name="Brent C.S."/>
            <person name="Walsh D."/>
            <person name="Lavine L.C."/>
        </authorList>
    </citation>
    <scope>NUCLEOTIDE SEQUENCE</scope>
</reference>
<feature type="domain" description="Pre-mRNA 3'-end-processing endonuclease polyadenylation factor C-term" evidence="5">
    <location>
        <begin position="1"/>
        <end position="98"/>
    </location>
</feature>
<evidence type="ECO:0000256" key="4">
    <source>
        <dbReference type="SAM" id="MobiDB-lite"/>
    </source>
</evidence>
<evidence type="ECO:0000313" key="6">
    <source>
        <dbReference type="EMBL" id="JAG31644.1"/>
    </source>
</evidence>
<gene>
    <name evidence="6" type="primary">gap_0</name>
    <name evidence="6" type="ORF">CM83_739</name>
    <name evidence="7" type="ORF">g.119</name>
</gene>
<dbReference type="GO" id="GO:0005634">
    <property type="term" value="C:nucleus"/>
    <property type="evidence" value="ECO:0007669"/>
    <property type="project" value="UniProtKB-SubCell"/>
</dbReference>